<dbReference type="Proteomes" id="UP000503278">
    <property type="component" value="Chromosome"/>
</dbReference>
<dbReference type="InterPro" id="IPR011761">
    <property type="entry name" value="ATP-grasp"/>
</dbReference>
<dbReference type="GO" id="GO:0005524">
    <property type="term" value="F:ATP binding"/>
    <property type="evidence" value="ECO:0007669"/>
    <property type="project" value="UniProtKB-UniRule"/>
</dbReference>
<accession>A0A7L5DX32</accession>
<dbReference type="PANTHER" id="PTHR23132">
    <property type="entry name" value="D-ALANINE--D-ALANINE LIGASE"/>
    <property type="match status" value="1"/>
</dbReference>
<evidence type="ECO:0000256" key="2">
    <source>
        <dbReference type="ARBA" id="ARBA00022598"/>
    </source>
</evidence>
<dbReference type="Pfam" id="PF07478">
    <property type="entry name" value="Dala_Dala_lig_C"/>
    <property type="match status" value="1"/>
</dbReference>
<dbReference type="RefSeq" id="WP_169606328.1">
    <property type="nucleotide sequence ID" value="NZ_CP051682.1"/>
</dbReference>
<dbReference type="Gene3D" id="3.30.1490.20">
    <property type="entry name" value="ATP-grasp fold, A domain"/>
    <property type="match status" value="1"/>
</dbReference>
<dbReference type="GO" id="GO:0046872">
    <property type="term" value="F:metal ion binding"/>
    <property type="evidence" value="ECO:0007669"/>
    <property type="project" value="InterPro"/>
</dbReference>
<dbReference type="GO" id="GO:0008716">
    <property type="term" value="F:D-alanine-D-alanine ligase activity"/>
    <property type="evidence" value="ECO:0007669"/>
    <property type="project" value="InterPro"/>
</dbReference>
<evidence type="ECO:0000313" key="6">
    <source>
        <dbReference type="Proteomes" id="UP000503278"/>
    </source>
</evidence>
<feature type="domain" description="ATP-grasp" evidence="4">
    <location>
        <begin position="123"/>
        <end position="346"/>
    </location>
</feature>
<dbReference type="InterPro" id="IPR011095">
    <property type="entry name" value="Dala_Dala_lig_C"/>
</dbReference>
<comment type="similarity">
    <text evidence="1">Belongs to the D-alanine--D-alanine ligase family.</text>
</comment>
<dbReference type="PROSITE" id="PS50975">
    <property type="entry name" value="ATP_GRASP"/>
    <property type="match status" value="1"/>
</dbReference>
<sequence length="351" mass="39525">MEDKSLKVAVLYQAQQPPVQNGIRKPMKPGGYSDSGADIAYTLKQHQVNIITPVNHPDTNTDLDWVFPDTHKGIEQAISAGANCLWLNTVLYQGHPIENFKDVWLVGQLPSAVERYDDKWYTNNLLKQHGLPIPKAELVNYHLFKEVKLNIEFPVVAKPIRGRGSEGVTLIHTATEYETVLTQMFAEDRFGTEVYVEEYLPGQEITITVMPAGNYVVNGQSLHQQTPWCLPGVIRFNHQNGVAPYNGTVAVVHNSSVLSDEEEASNTIQQLYRQCETASALVDLKAPIRIDCRANAQGQYFLFDLNMKPNMTGPSRHHRRDQDSLTALAARKIGWSFADLLVNMLHQAWMF</sequence>
<evidence type="ECO:0000256" key="3">
    <source>
        <dbReference type="PROSITE-ProRule" id="PRU00409"/>
    </source>
</evidence>
<keyword evidence="3" id="KW-0067">ATP-binding</keyword>
<proteinExistence type="inferred from homology"/>
<dbReference type="InterPro" id="IPR013815">
    <property type="entry name" value="ATP_grasp_subdomain_1"/>
</dbReference>
<dbReference type="PANTHER" id="PTHR23132:SF23">
    <property type="entry name" value="D-ALANINE--D-ALANINE LIGASE B"/>
    <property type="match status" value="1"/>
</dbReference>
<evidence type="ECO:0000256" key="1">
    <source>
        <dbReference type="ARBA" id="ARBA00010871"/>
    </source>
</evidence>
<dbReference type="EMBL" id="CP051682">
    <property type="protein sequence ID" value="QJD95311.1"/>
    <property type="molecule type" value="Genomic_DNA"/>
</dbReference>
<gene>
    <name evidence="5" type="ORF">HH214_05210</name>
</gene>
<protein>
    <submittedName>
        <fullName evidence="5">ATP-grasp domain-containing protein</fullName>
    </submittedName>
</protein>
<dbReference type="KEGG" id="mrob:HH214_05210"/>
<dbReference type="Gene3D" id="3.30.470.20">
    <property type="entry name" value="ATP-grasp fold, B domain"/>
    <property type="match status" value="1"/>
</dbReference>
<keyword evidence="6" id="KW-1185">Reference proteome</keyword>
<keyword evidence="3" id="KW-0547">Nucleotide-binding</keyword>
<evidence type="ECO:0000259" key="4">
    <source>
        <dbReference type="PROSITE" id="PS50975"/>
    </source>
</evidence>
<organism evidence="5 6">
    <name type="scientific">Mucilaginibacter robiniae</name>
    <dbReference type="NCBI Taxonomy" id="2728022"/>
    <lineage>
        <taxon>Bacteria</taxon>
        <taxon>Pseudomonadati</taxon>
        <taxon>Bacteroidota</taxon>
        <taxon>Sphingobacteriia</taxon>
        <taxon>Sphingobacteriales</taxon>
        <taxon>Sphingobacteriaceae</taxon>
        <taxon>Mucilaginibacter</taxon>
    </lineage>
</organism>
<dbReference type="AlphaFoldDB" id="A0A7L5DX32"/>
<evidence type="ECO:0000313" key="5">
    <source>
        <dbReference type="EMBL" id="QJD95311.1"/>
    </source>
</evidence>
<name>A0A7L5DX32_9SPHI</name>
<keyword evidence="2" id="KW-0436">Ligase</keyword>
<reference evidence="5 6" key="1">
    <citation type="submission" date="2020-04" db="EMBL/GenBank/DDBJ databases">
        <title>Genome sequencing of novel species.</title>
        <authorList>
            <person name="Heo J."/>
            <person name="Kim S.-J."/>
            <person name="Kim J.-S."/>
            <person name="Hong S.-B."/>
            <person name="Kwon S.-W."/>
        </authorList>
    </citation>
    <scope>NUCLEOTIDE SEQUENCE [LARGE SCALE GENOMIC DNA]</scope>
    <source>
        <strain evidence="5 6">F39-2</strain>
    </source>
</reference>
<dbReference type="SUPFAM" id="SSF56059">
    <property type="entry name" value="Glutathione synthetase ATP-binding domain-like"/>
    <property type="match status" value="1"/>
</dbReference>